<dbReference type="Proteomes" id="UP000197138">
    <property type="component" value="Unassembled WGS sequence"/>
</dbReference>
<gene>
    <name evidence="3" type="ORF">CDL15_Pgr015003</name>
    <name evidence="4" type="ORF">CRG98_031806</name>
</gene>
<organism evidence="3 5">
    <name type="scientific">Punica granatum</name>
    <name type="common">Pomegranate</name>
    <dbReference type="NCBI Taxonomy" id="22663"/>
    <lineage>
        <taxon>Eukaryota</taxon>
        <taxon>Viridiplantae</taxon>
        <taxon>Streptophyta</taxon>
        <taxon>Embryophyta</taxon>
        <taxon>Tracheophyta</taxon>
        <taxon>Spermatophyta</taxon>
        <taxon>Magnoliopsida</taxon>
        <taxon>eudicotyledons</taxon>
        <taxon>Gunneridae</taxon>
        <taxon>Pentapetalae</taxon>
        <taxon>rosids</taxon>
        <taxon>malvids</taxon>
        <taxon>Myrtales</taxon>
        <taxon>Lythraceae</taxon>
        <taxon>Punica</taxon>
    </lineage>
</organism>
<accession>A0A218WZP6</accession>
<keyword evidence="2" id="KW-0812">Transmembrane</keyword>
<name>A0A218WZP6_PUNGR</name>
<feature type="transmembrane region" description="Helical" evidence="2">
    <location>
        <begin position="176"/>
        <end position="195"/>
    </location>
</feature>
<keyword evidence="2" id="KW-1133">Transmembrane helix</keyword>
<feature type="compositionally biased region" description="Basic and acidic residues" evidence="1">
    <location>
        <begin position="55"/>
        <end position="80"/>
    </location>
</feature>
<dbReference type="EMBL" id="PGOL01002454">
    <property type="protein sequence ID" value="PKI47845.1"/>
    <property type="molecule type" value="Genomic_DNA"/>
</dbReference>
<proteinExistence type="predicted"/>
<protein>
    <submittedName>
        <fullName evidence="3">Uncharacterized protein</fullName>
    </submittedName>
</protein>
<dbReference type="STRING" id="22663.A0A218WZP6"/>
<reference evidence="4 6" key="3">
    <citation type="submission" date="2017-11" db="EMBL/GenBank/DDBJ databases">
        <title>De-novo sequencing of pomegranate (Punica granatum L.) genome.</title>
        <authorList>
            <person name="Akparov Z."/>
            <person name="Amiraslanov A."/>
            <person name="Hajiyeva S."/>
            <person name="Abbasov M."/>
            <person name="Kaur K."/>
            <person name="Hamwieh A."/>
            <person name="Solovyev V."/>
            <person name="Salamov A."/>
            <person name="Braich B."/>
            <person name="Kosarev P."/>
            <person name="Mahmoud A."/>
            <person name="Hajiyev E."/>
            <person name="Babayeva S."/>
            <person name="Izzatullayeva V."/>
            <person name="Mammadov A."/>
            <person name="Mammadov A."/>
            <person name="Sharifova S."/>
            <person name="Ojaghi J."/>
            <person name="Eynullazada K."/>
            <person name="Bayramov B."/>
            <person name="Abdulazimova A."/>
            <person name="Shahmuradov I."/>
        </authorList>
    </citation>
    <scope>NUCLEOTIDE SEQUENCE [LARGE SCALE GENOMIC DNA]</scope>
    <source>
        <strain evidence="4">AG2017</strain>
        <strain evidence="6">cv. AG2017</strain>
        <tissue evidence="4">Leaf</tissue>
    </source>
</reference>
<feature type="region of interest" description="Disordered" evidence="1">
    <location>
        <begin position="96"/>
        <end position="115"/>
    </location>
</feature>
<keyword evidence="2" id="KW-0472">Membrane</keyword>
<dbReference type="OrthoDB" id="1645757at2759"/>
<evidence type="ECO:0000313" key="6">
    <source>
        <dbReference type="Proteomes" id="UP000233551"/>
    </source>
</evidence>
<evidence type="ECO:0000313" key="3">
    <source>
        <dbReference type="EMBL" id="OWM78184.1"/>
    </source>
</evidence>
<keyword evidence="6" id="KW-1185">Reference proteome</keyword>
<sequence>MATNDRGREERRRRIMESGSDRIALITGRHVHNLPSSPPRSIDSIAGDSSLSSSSHDHSQIPHAPDPIKDTPVDNETSERDATRIGGQLGADILRHETGKGEVQPLASRDRTDSVALAQPRDRPNLFSSRQLNSCILESERTRAFCALVIAVLVVLSYVGYPLFGSHIVKSGSIIASRPLYILLLTDVTIVLARLRNAQKSLGEPVEEKKAPKEENQNWDGAVKVLERGLVAYQSIRAVFIDCSIYMVVVICGLSQV</sequence>
<evidence type="ECO:0000313" key="5">
    <source>
        <dbReference type="Proteomes" id="UP000197138"/>
    </source>
</evidence>
<evidence type="ECO:0000256" key="2">
    <source>
        <dbReference type="SAM" id="Phobius"/>
    </source>
</evidence>
<dbReference type="Proteomes" id="UP000233551">
    <property type="component" value="Unassembled WGS sequence"/>
</dbReference>
<reference evidence="5" key="1">
    <citation type="journal article" date="2017" name="Plant J.">
        <title>The pomegranate (Punica granatum L.) genome and the genomics of punicalagin biosynthesis.</title>
        <authorList>
            <person name="Qin G."/>
            <person name="Xu C."/>
            <person name="Ming R."/>
            <person name="Tang H."/>
            <person name="Guyot R."/>
            <person name="Kramer E.M."/>
            <person name="Hu Y."/>
            <person name="Yi X."/>
            <person name="Qi Y."/>
            <person name="Xu X."/>
            <person name="Gao Z."/>
            <person name="Pan H."/>
            <person name="Jian J."/>
            <person name="Tian Y."/>
            <person name="Yue Z."/>
            <person name="Xu Y."/>
        </authorList>
    </citation>
    <scope>NUCLEOTIDE SEQUENCE [LARGE SCALE GENOMIC DNA]</scope>
    <source>
        <strain evidence="5">cv. Dabenzi</strain>
    </source>
</reference>
<dbReference type="PANTHER" id="PTHR35469">
    <property type="entry name" value="TRANSMEMBRANE PROTEIN"/>
    <property type="match status" value="1"/>
</dbReference>
<evidence type="ECO:0000256" key="1">
    <source>
        <dbReference type="SAM" id="MobiDB-lite"/>
    </source>
</evidence>
<feature type="compositionally biased region" description="Low complexity" evidence="1">
    <location>
        <begin position="41"/>
        <end position="54"/>
    </location>
</feature>
<comment type="caution">
    <text evidence="3">The sequence shown here is derived from an EMBL/GenBank/DDBJ whole genome shotgun (WGS) entry which is preliminary data.</text>
</comment>
<feature type="compositionally biased region" description="Basic and acidic residues" evidence="1">
    <location>
        <begin position="1"/>
        <end position="20"/>
    </location>
</feature>
<feature type="transmembrane region" description="Helical" evidence="2">
    <location>
        <begin position="144"/>
        <end position="164"/>
    </location>
</feature>
<evidence type="ECO:0000313" key="4">
    <source>
        <dbReference type="EMBL" id="PKI47845.1"/>
    </source>
</evidence>
<dbReference type="GeneID" id="116199967"/>
<dbReference type="EMBL" id="MTKT01002501">
    <property type="protein sequence ID" value="OWM78184.1"/>
    <property type="molecule type" value="Genomic_DNA"/>
</dbReference>
<reference evidence="3" key="2">
    <citation type="submission" date="2017-06" db="EMBL/GenBank/DDBJ databases">
        <title>The pomegranate genome and the genomics of punicalagin biosynthesis.</title>
        <authorList>
            <person name="Xu C."/>
        </authorList>
    </citation>
    <scope>NUCLEOTIDE SEQUENCE [LARGE SCALE GENOMIC DNA]</scope>
    <source>
        <tissue evidence="3">Fresh leaf</tissue>
    </source>
</reference>
<dbReference type="AlphaFoldDB" id="A0A218WZP6"/>
<feature type="region of interest" description="Disordered" evidence="1">
    <location>
        <begin position="1"/>
        <end position="80"/>
    </location>
</feature>
<dbReference type="PANTHER" id="PTHR35469:SF5">
    <property type="entry name" value="TRANSMEMBRANE PROTEIN"/>
    <property type="match status" value="1"/>
</dbReference>